<dbReference type="RefSeq" id="WP_307321172.1">
    <property type="nucleotide sequence ID" value="NZ_JAUSUG010000001.1"/>
</dbReference>
<dbReference type="EMBL" id="JAUSUG010000001">
    <property type="protein sequence ID" value="MDQ0253057.1"/>
    <property type="molecule type" value="Genomic_DNA"/>
</dbReference>
<feature type="domain" description="Histidine kinase/HSP90-like ATPase" evidence="1">
    <location>
        <begin position="214"/>
        <end position="312"/>
    </location>
</feature>
<dbReference type="CDD" id="cd16936">
    <property type="entry name" value="HATPase_RsbW-like"/>
    <property type="match status" value="1"/>
</dbReference>
<dbReference type="SUPFAM" id="SSF55874">
    <property type="entry name" value="ATPase domain of HSP90 chaperone/DNA topoisomerase II/histidine kinase"/>
    <property type="match status" value="1"/>
</dbReference>
<dbReference type="Pfam" id="PF02518">
    <property type="entry name" value="HATPase_c"/>
    <property type="match status" value="1"/>
</dbReference>
<protein>
    <submittedName>
        <fullName evidence="2">Anti-sigma regulatory factor (Ser/Thr protein kinase)</fullName>
    </submittedName>
</protein>
<evidence type="ECO:0000313" key="3">
    <source>
        <dbReference type="Proteomes" id="UP001230005"/>
    </source>
</evidence>
<dbReference type="InterPro" id="IPR036890">
    <property type="entry name" value="HATPase_C_sf"/>
</dbReference>
<proteinExistence type="predicted"/>
<evidence type="ECO:0000259" key="1">
    <source>
        <dbReference type="SMART" id="SM00387"/>
    </source>
</evidence>
<keyword evidence="3" id="KW-1185">Reference proteome</keyword>
<dbReference type="SMART" id="SM00387">
    <property type="entry name" value="HATPase_c"/>
    <property type="match status" value="1"/>
</dbReference>
<sequence>MKDEVKKAKRLFDRVLKKPFKEPLLNTPSLPSDLSYANLEYRTKRGFLAKKICQYLQLNQTDGDSLFYLSHSRPSFLDTNKEDQGEVILCLCELMLVWNDRKLDIPEQIKGMEIRSDIQNALLKAYEMFKDEMFRNSQESDVQECKKEIEAWEVYRDVIYAATQEKFLLINKDEISEYQAGEVLCQEMIKKRSDIPRCREKVKVSLEDKKINGSAMMGLLLVLSEAITNTIKHAEEGKMTLIEEGNEIRFIIEDKGPGFSLKDLPKLTLLAGYSTKRSMGQGFTLMMKMAKQVILYTSNEGSTLILTFDVSNPTDNVLVG</sequence>
<organism evidence="2 3">
    <name type="scientific">Evansella vedderi</name>
    <dbReference type="NCBI Taxonomy" id="38282"/>
    <lineage>
        <taxon>Bacteria</taxon>
        <taxon>Bacillati</taxon>
        <taxon>Bacillota</taxon>
        <taxon>Bacilli</taxon>
        <taxon>Bacillales</taxon>
        <taxon>Bacillaceae</taxon>
        <taxon>Evansella</taxon>
    </lineage>
</organism>
<dbReference type="InterPro" id="IPR003594">
    <property type="entry name" value="HATPase_dom"/>
</dbReference>
<dbReference type="Proteomes" id="UP001230005">
    <property type="component" value="Unassembled WGS sequence"/>
</dbReference>
<dbReference type="Gene3D" id="3.30.565.10">
    <property type="entry name" value="Histidine kinase-like ATPase, C-terminal domain"/>
    <property type="match status" value="1"/>
</dbReference>
<comment type="caution">
    <text evidence="2">The sequence shown here is derived from an EMBL/GenBank/DDBJ whole genome shotgun (WGS) entry which is preliminary data.</text>
</comment>
<evidence type="ECO:0000313" key="2">
    <source>
        <dbReference type="EMBL" id="MDQ0253057.1"/>
    </source>
</evidence>
<gene>
    <name evidence="2" type="ORF">J2S74_000429</name>
</gene>
<reference evidence="2 3" key="1">
    <citation type="submission" date="2023-07" db="EMBL/GenBank/DDBJ databases">
        <title>Genomic Encyclopedia of Type Strains, Phase IV (KMG-IV): sequencing the most valuable type-strain genomes for metagenomic binning, comparative biology and taxonomic classification.</title>
        <authorList>
            <person name="Goeker M."/>
        </authorList>
    </citation>
    <scope>NUCLEOTIDE SEQUENCE [LARGE SCALE GENOMIC DNA]</scope>
    <source>
        <strain evidence="2 3">DSM 9768</strain>
    </source>
</reference>
<name>A0ABT9ZP93_9BACI</name>
<accession>A0ABT9ZP93</accession>